<dbReference type="GO" id="GO:0005576">
    <property type="term" value="C:extracellular region"/>
    <property type="evidence" value="ECO:0007669"/>
    <property type="project" value="UniProtKB-SubCell"/>
</dbReference>
<dbReference type="RefSeq" id="WP_126755034.1">
    <property type="nucleotide sequence ID" value="NZ_PIPY01000009.1"/>
</dbReference>
<accession>A0A432YDK2</accession>
<organism evidence="7 8">
    <name type="scientific">Pseudidiomarina insulisalsae</name>
    <dbReference type="NCBI Taxonomy" id="575789"/>
    <lineage>
        <taxon>Bacteria</taxon>
        <taxon>Pseudomonadati</taxon>
        <taxon>Pseudomonadota</taxon>
        <taxon>Gammaproteobacteria</taxon>
        <taxon>Alteromonadales</taxon>
        <taxon>Idiomarinaceae</taxon>
        <taxon>Pseudidiomarina</taxon>
    </lineage>
</organism>
<reference evidence="8" key="1">
    <citation type="journal article" date="2018" name="Front. Microbiol.">
        <title>Genome-Based Analysis Reveals the Taxonomy and Diversity of the Family Idiomarinaceae.</title>
        <authorList>
            <person name="Liu Y."/>
            <person name="Lai Q."/>
            <person name="Shao Z."/>
        </authorList>
    </citation>
    <scope>NUCLEOTIDE SEQUENCE [LARGE SCALE GENOMIC DNA]</scope>
    <source>
        <strain evidence="8">CVS-6</strain>
    </source>
</reference>
<keyword evidence="5" id="KW-0975">Bacterial flagellum</keyword>
<dbReference type="PANTHER" id="PTHR42792">
    <property type="entry name" value="FLAGELLIN"/>
    <property type="match status" value="1"/>
</dbReference>
<dbReference type="Pfam" id="PF00669">
    <property type="entry name" value="Flagellin_N"/>
    <property type="match status" value="1"/>
</dbReference>
<evidence type="ECO:0000256" key="3">
    <source>
        <dbReference type="ARBA" id="ARBA00005709"/>
    </source>
</evidence>
<dbReference type="EMBL" id="PIPY01000009">
    <property type="protein sequence ID" value="RUO59044.1"/>
    <property type="molecule type" value="Genomic_DNA"/>
</dbReference>
<keyword evidence="7" id="KW-0966">Cell projection</keyword>
<evidence type="ECO:0000256" key="1">
    <source>
        <dbReference type="ARBA" id="ARBA00004365"/>
    </source>
</evidence>
<dbReference type="InterPro" id="IPR001029">
    <property type="entry name" value="Flagellin_N"/>
</dbReference>
<dbReference type="InterPro" id="IPR001492">
    <property type="entry name" value="Flagellin"/>
</dbReference>
<dbReference type="GO" id="GO:0005198">
    <property type="term" value="F:structural molecule activity"/>
    <property type="evidence" value="ECO:0007669"/>
    <property type="project" value="InterPro"/>
</dbReference>
<name>A0A432YDK2_9GAMM</name>
<dbReference type="OrthoDB" id="9768249at2"/>
<evidence type="ECO:0000313" key="8">
    <source>
        <dbReference type="Proteomes" id="UP000288259"/>
    </source>
</evidence>
<evidence type="ECO:0000256" key="4">
    <source>
        <dbReference type="ARBA" id="ARBA00022525"/>
    </source>
</evidence>
<dbReference type="GO" id="GO:0071973">
    <property type="term" value="P:bacterial-type flagellum-dependent cell motility"/>
    <property type="evidence" value="ECO:0007669"/>
    <property type="project" value="InterPro"/>
</dbReference>
<dbReference type="NCBIfam" id="TIGR02550">
    <property type="entry name" value="flagell_flgL"/>
    <property type="match status" value="1"/>
</dbReference>
<proteinExistence type="inferred from homology"/>
<dbReference type="Gene3D" id="1.20.1330.10">
    <property type="entry name" value="f41 fragment of flagellin, N-terminal domain"/>
    <property type="match status" value="1"/>
</dbReference>
<comment type="subcellular location">
    <subcellularLocation>
        <location evidence="1">Bacterial flagellum</location>
    </subcellularLocation>
    <subcellularLocation>
        <location evidence="2">Secreted</location>
    </subcellularLocation>
</comment>
<gene>
    <name evidence="7" type="primary">flgL</name>
    <name evidence="7" type="ORF">CWI71_09505</name>
</gene>
<sequence length="398" mass="42578">MRISTLTMYNLSVSSMNQQQAAFNKVSQQIASGKRVVSLADDPQALTQALGVRQAQALGEQYASARVGVENALAQEENALNSVTDIYSRAKTLLVQASSESLADADRSAIASELTGLYDALLGVANTRNADGRYLFGGYQDDTAPFIKDAGGAVQFVGSKQVREQQVDGNRRMAMGHNGAEVFSRVHGSAGYGVEAAMENQGAARFGTITINNPDHANFGQAYSIEFVEQAGELGYSVNGGAVQAYQQPMQIALDGIELELSGTPVAGDRFNVAPGDALNTNMFTTFERAIAVLNQPSNTESARATRANQLRSGLQQLDHGLDNVLTTRAEVGARLNELETLEVMGGTRKLSQAQTLSDLVDLNYAEASAEYSLRIVGLQAAQKSFMSIQDMSLFKLL</sequence>
<protein>
    <submittedName>
        <fullName evidence="7">Flagellar hook-associated protein 3</fullName>
    </submittedName>
</protein>
<keyword evidence="4" id="KW-0964">Secreted</keyword>
<feature type="domain" description="Flagellin N-terminal" evidence="6">
    <location>
        <begin position="3"/>
        <end position="140"/>
    </location>
</feature>
<keyword evidence="7" id="KW-0969">Cilium</keyword>
<evidence type="ECO:0000256" key="2">
    <source>
        <dbReference type="ARBA" id="ARBA00004613"/>
    </source>
</evidence>
<keyword evidence="8" id="KW-1185">Reference proteome</keyword>
<keyword evidence="7" id="KW-0282">Flagellum</keyword>
<evidence type="ECO:0000259" key="6">
    <source>
        <dbReference type="Pfam" id="PF00669"/>
    </source>
</evidence>
<dbReference type="Proteomes" id="UP000288259">
    <property type="component" value="Unassembled WGS sequence"/>
</dbReference>
<evidence type="ECO:0000256" key="5">
    <source>
        <dbReference type="ARBA" id="ARBA00023143"/>
    </source>
</evidence>
<dbReference type="PANTHER" id="PTHR42792:SF1">
    <property type="entry name" value="FLAGELLAR HOOK-ASSOCIATED PROTEIN 3"/>
    <property type="match status" value="1"/>
</dbReference>
<comment type="similarity">
    <text evidence="3">Belongs to the bacterial flagellin family.</text>
</comment>
<dbReference type="InterPro" id="IPR013384">
    <property type="entry name" value="Flagell_FlgL"/>
</dbReference>
<dbReference type="AlphaFoldDB" id="A0A432YDK2"/>
<dbReference type="GO" id="GO:0009424">
    <property type="term" value="C:bacterial-type flagellum hook"/>
    <property type="evidence" value="ECO:0007669"/>
    <property type="project" value="InterPro"/>
</dbReference>
<dbReference type="SUPFAM" id="SSF64518">
    <property type="entry name" value="Phase 1 flagellin"/>
    <property type="match status" value="1"/>
</dbReference>
<comment type="caution">
    <text evidence="7">The sequence shown here is derived from an EMBL/GenBank/DDBJ whole genome shotgun (WGS) entry which is preliminary data.</text>
</comment>
<evidence type="ECO:0000313" key="7">
    <source>
        <dbReference type="EMBL" id="RUO59044.1"/>
    </source>
</evidence>